<reference evidence="6 7" key="1">
    <citation type="submission" date="2022-01" db="EMBL/GenBank/DDBJ databases">
        <title>Whole genome-based taxonomy of the Shewanellaceae.</title>
        <authorList>
            <person name="Martin-Rodriguez A.J."/>
        </authorList>
    </citation>
    <scope>NUCLEOTIDE SEQUENCE [LARGE SCALE GENOMIC DNA]</scope>
    <source>
        <strain evidence="6 7">JCM 17801</strain>
    </source>
</reference>
<dbReference type="Pfam" id="PF01124">
    <property type="entry name" value="MAPEG"/>
    <property type="match status" value="1"/>
</dbReference>
<dbReference type="Gene3D" id="1.20.120.550">
    <property type="entry name" value="Membrane associated eicosanoid/glutathione metabolism-like domain"/>
    <property type="match status" value="1"/>
</dbReference>
<sequence length="131" mass="14359">MTLLITGLYASLTALLVIALAYRVVKFRRSNAVGIGNGDNKELALAVRVHGNLVENAPIVLILLAVAESHQMPDYLLHCFGSIWVFARLIHAIGLTQGKGGYHWGRFWGVLLTWIILLSLAVSNIGFFLGF</sequence>
<evidence type="ECO:0000256" key="1">
    <source>
        <dbReference type="ARBA" id="ARBA00004370"/>
    </source>
</evidence>
<dbReference type="InterPro" id="IPR023352">
    <property type="entry name" value="MAPEG-like_dom_sf"/>
</dbReference>
<evidence type="ECO:0000256" key="2">
    <source>
        <dbReference type="ARBA" id="ARBA00022692"/>
    </source>
</evidence>
<comment type="caution">
    <text evidence="6">The sequence shown here is derived from an EMBL/GenBank/DDBJ whole genome shotgun (WGS) entry which is preliminary data.</text>
</comment>
<dbReference type="Proteomes" id="UP001203212">
    <property type="component" value="Unassembled WGS sequence"/>
</dbReference>
<dbReference type="EMBL" id="JAKILK010000008">
    <property type="protein sequence ID" value="MCL1118308.1"/>
    <property type="molecule type" value="Genomic_DNA"/>
</dbReference>
<name>A0ABT0L3L4_9GAMM</name>
<comment type="subcellular location">
    <subcellularLocation>
        <location evidence="1">Membrane</location>
    </subcellularLocation>
</comment>
<accession>A0ABT0L3L4</accession>
<feature type="transmembrane region" description="Helical" evidence="5">
    <location>
        <begin position="75"/>
        <end position="95"/>
    </location>
</feature>
<proteinExistence type="predicted"/>
<keyword evidence="7" id="KW-1185">Reference proteome</keyword>
<dbReference type="InterPro" id="IPR001129">
    <property type="entry name" value="Membr-assoc_MAPEG"/>
</dbReference>
<keyword evidence="3 5" id="KW-1133">Transmembrane helix</keyword>
<organism evidence="6 7">
    <name type="scientific">Shewanella aestuarii</name>
    <dbReference type="NCBI Taxonomy" id="1028752"/>
    <lineage>
        <taxon>Bacteria</taxon>
        <taxon>Pseudomonadati</taxon>
        <taxon>Pseudomonadota</taxon>
        <taxon>Gammaproteobacteria</taxon>
        <taxon>Alteromonadales</taxon>
        <taxon>Shewanellaceae</taxon>
        <taxon>Shewanella</taxon>
    </lineage>
</organism>
<evidence type="ECO:0000256" key="5">
    <source>
        <dbReference type="SAM" id="Phobius"/>
    </source>
</evidence>
<keyword evidence="4 5" id="KW-0472">Membrane</keyword>
<gene>
    <name evidence="6" type="ORF">L2689_13790</name>
</gene>
<evidence type="ECO:0000313" key="7">
    <source>
        <dbReference type="Proteomes" id="UP001203212"/>
    </source>
</evidence>
<evidence type="ECO:0000256" key="4">
    <source>
        <dbReference type="ARBA" id="ARBA00023136"/>
    </source>
</evidence>
<evidence type="ECO:0000313" key="6">
    <source>
        <dbReference type="EMBL" id="MCL1118308.1"/>
    </source>
</evidence>
<dbReference type="PANTHER" id="PTHR35814">
    <property type="match status" value="1"/>
</dbReference>
<evidence type="ECO:0000256" key="3">
    <source>
        <dbReference type="ARBA" id="ARBA00022989"/>
    </source>
</evidence>
<keyword evidence="2 5" id="KW-0812">Transmembrane</keyword>
<dbReference type="SUPFAM" id="SSF161084">
    <property type="entry name" value="MAPEG domain-like"/>
    <property type="match status" value="1"/>
</dbReference>
<dbReference type="RefSeq" id="WP_188842338.1">
    <property type="nucleotide sequence ID" value="NZ_BMOT01000008.1"/>
</dbReference>
<feature type="transmembrane region" description="Helical" evidence="5">
    <location>
        <begin position="107"/>
        <end position="129"/>
    </location>
</feature>
<protein>
    <submittedName>
        <fullName evidence="6">MAPEG family protein</fullName>
    </submittedName>
</protein>
<dbReference type="PANTHER" id="PTHR35814:SF1">
    <property type="entry name" value="GLUTATHIONE S-TRANSFERASE-RELATED"/>
    <property type="match status" value="1"/>
</dbReference>